<evidence type="ECO:0000259" key="6">
    <source>
        <dbReference type="Pfam" id="PF03151"/>
    </source>
</evidence>
<evidence type="ECO:0000256" key="2">
    <source>
        <dbReference type="ARBA" id="ARBA00022692"/>
    </source>
</evidence>
<evidence type="ECO:0000313" key="8">
    <source>
        <dbReference type="Proteomes" id="UP000279236"/>
    </source>
</evidence>
<name>A0A427XUS7_9TREE</name>
<evidence type="ECO:0000256" key="1">
    <source>
        <dbReference type="ARBA" id="ARBA00004141"/>
    </source>
</evidence>
<dbReference type="InterPro" id="IPR050186">
    <property type="entry name" value="TPT_transporter"/>
</dbReference>
<feature type="transmembrane region" description="Helical" evidence="5">
    <location>
        <begin position="285"/>
        <end position="318"/>
    </location>
</feature>
<comment type="subcellular location">
    <subcellularLocation>
        <location evidence="1">Membrane</location>
        <topology evidence="1">Multi-pass membrane protein</topology>
    </subcellularLocation>
</comment>
<reference evidence="7 8" key="1">
    <citation type="submission" date="2018-11" db="EMBL/GenBank/DDBJ databases">
        <title>Genome sequence of Apiotrichum porosum DSM 27194.</title>
        <authorList>
            <person name="Aliyu H."/>
            <person name="Gorte O."/>
            <person name="Ochsenreither K."/>
        </authorList>
    </citation>
    <scope>NUCLEOTIDE SEQUENCE [LARGE SCALE GENOMIC DNA]</scope>
    <source>
        <strain evidence="7 8">DSM 27194</strain>
    </source>
</reference>
<dbReference type="RefSeq" id="XP_028476717.1">
    <property type="nucleotide sequence ID" value="XM_028622824.1"/>
</dbReference>
<feature type="transmembrane region" description="Helical" evidence="5">
    <location>
        <begin position="140"/>
        <end position="163"/>
    </location>
</feature>
<organism evidence="7 8">
    <name type="scientific">Apiotrichum porosum</name>
    <dbReference type="NCBI Taxonomy" id="105984"/>
    <lineage>
        <taxon>Eukaryota</taxon>
        <taxon>Fungi</taxon>
        <taxon>Dikarya</taxon>
        <taxon>Basidiomycota</taxon>
        <taxon>Agaricomycotina</taxon>
        <taxon>Tremellomycetes</taxon>
        <taxon>Trichosporonales</taxon>
        <taxon>Trichosporonaceae</taxon>
        <taxon>Apiotrichum</taxon>
    </lineage>
</organism>
<feature type="transmembrane region" description="Helical" evidence="5">
    <location>
        <begin position="195"/>
        <end position="214"/>
    </location>
</feature>
<keyword evidence="3 5" id="KW-1133">Transmembrane helix</keyword>
<keyword evidence="8" id="KW-1185">Reference proteome</keyword>
<feature type="transmembrane region" description="Helical" evidence="5">
    <location>
        <begin position="325"/>
        <end position="349"/>
    </location>
</feature>
<dbReference type="EMBL" id="RSCE01000005">
    <property type="protein sequence ID" value="RSH82485.1"/>
    <property type="molecule type" value="Genomic_DNA"/>
</dbReference>
<dbReference type="PANTHER" id="PTHR11132">
    <property type="entry name" value="SOLUTE CARRIER FAMILY 35"/>
    <property type="match status" value="1"/>
</dbReference>
<feature type="transmembrane region" description="Helical" evidence="5">
    <location>
        <begin position="169"/>
        <end position="188"/>
    </location>
</feature>
<dbReference type="Pfam" id="PF03151">
    <property type="entry name" value="TPT"/>
    <property type="match status" value="1"/>
</dbReference>
<keyword evidence="4 5" id="KW-0472">Membrane</keyword>
<accession>A0A427XUS7</accession>
<evidence type="ECO:0000256" key="5">
    <source>
        <dbReference type="SAM" id="Phobius"/>
    </source>
</evidence>
<dbReference type="Proteomes" id="UP000279236">
    <property type="component" value="Unassembled WGS sequence"/>
</dbReference>
<keyword evidence="2 5" id="KW-0812">Transmembrane</keyword>
<comment type="caution">
    <text evidence="7">The sequence shown here is derived from an EMBL/GenBank/DDBJ whole genome shotgun (WGS) entry which is preliminary data.</text>
</comment>
<evidence type="ECO:0000313" key="7">
    <source>
        <dbReference type="EMBL" id="RSH82485.1"/>
    </source>
</evidence>
<dbReference type="AlphaFoldDB" id="A0A427XUS7"/>
<gene>
    <name evidence="7" type="ORF">EHS24_007463</name>
</gene>
<evidence type="ECO:0000256" key="4">
    <source>
        <dbReference type="ARBA" id="ARBA00023136"/>
    </source>
</evidence>
<dbReference type="InterPro" id="IPR004853">
    <property type="entry name" value="Sugar_P_trans_dom"/>
</dbReference>
<dbReference type="OrthoDB" id="6418713at2759"/>
<proteinExistence type="predicted"/>
<feature type="domain" description="Sugar phosphate transporter" evidence="6">
    <location>
        <begin position="74"/>
        <end position="355"/>
    </location>
</feature>
<sequence length="363" mass="38842">MSNERNDEIKDDVNVCIRLPPPTVPTASPHLAGSGAGGGDGWTTAMLEKAEEGAASPAQRSGSAAKKIVIPAIVIIPIWMACSISVILYNKYVFANLNFPFPVFLTTFHLAFSAVATRVLQRTTTLVDGAKDIEMTRERWVRTILPIGALFSGSLILSNYAYLSLSVSFIQMLKAFNPVAILLISFAFKLQEPSGRLLAIVCMISVGCALAAYGELHFELMGFICQCAAVVFEASRLVMIQILLHGMKMDPIVSLHYYAPVCAVINAIIMPFIEGFEPFYALHRVGILVLLTNAGMAFALNVAAVFLISVGSGLILTLAGVLKDILLISGSVIAFGSQITALQVFGYSISLAGLVTFKTTGGK</sequence>
<feature type="transmembrane region" description="Helical" evidence="5">
    <location>
        <begin position="220"/>
        <end position="243"/>
    </location>
</feature>
<feature type="transmembrane region" description="Helical" evidence="5">
    <location>
        <begin position="101"/>
        <end position="120"/>
    </location>
</feature>
<dbReference type="GO" id="GO:0016020">
    <property type="term" value="C:membrane"/>
    <property type="evidence" value="ECO:0007669"/>
    <property type="project" value="UniProtKB-SubCell"/>
</dbReference>
<dbReference type="GeneID" id="39592006"/>
<feature type="transmembrane region" description="Helical" evidence="5">
    <location>
        <begin position="255"/>
        <end position="273"/>
    </location>
</feature>
<feature type="transmembrane region" description="Helical" evidence="5">
    <location>
        <begin position="68"/>
        <end position="89"/>
    </location>
</feature>
<protein>
    <recommendedName>
        <fullName evidence="6">Sugar phosphate transporter domain-containing protein</fullName>
    </recommendedName>
</protein>
<evidence type="ECO:0000256" key="3">
    <source>
        <dbReference type="ARBA" id="ARBA00022989"/>
    </source>
</evidence>